<dbReference type="GO" id="GO:0044718">
    <property type="term" value="P:siderophore transmembrane transport"/>
    <property type="evidence" value="ECO:0007669"/>
    <property type="project" value="TreeGrafter"/>
</dbReference>
<feature type="chain" id="PRO_5040875339" evidence="12">
    <location>
        <begin position="19"/>
        <end position="763"/>
    </location>
</feature>
<dbReference type="PROSITE" id="PS52016">
    <property type="entry name" value="TONB_DEPENDENT_REC_3"/>
    <property type="match status" value="1"/>
</dbReference>
<dbReference type="Pfam" id="PF13715">
    <property type="entry name" value="CarbopepD_reg_2"/>
    <property type="match status" value="1"/>
</dbReference>
<keyword evidence="9 10" id="KW-0998">Cell outer membrane</keyword>
<evidence type="ECO:0000256" key="1">
    <source>
        <dbReference type="ARBA" id="ARBA00004571"/>
    </source>
</evidence>
<accession>A0A9X4N0U2</accession>
<feature type="signal peptide" evidence="12">
    <location>
        <begin position="1"/>
        <end position="18"/>
    </location>
</feature>
<evidence type="ECO:0000256" key="7">
    <source>
        <dbReference type="ARBA" id="ARBA00023136"/>
    </source>
</evidence>
<dbReference type="InterPro" id="IPR036942">
    <property type="entry name" value="Beta-barrel_TonB_sf"/>
</dbReference>
<keyword evidence="7 10" id="KW-0472">Membrane</keyword>
<dbReference type="RefSeq" id="WP_304421123.1">
    <property type="nucleotide sequence ID" value="NZ_JANCMU010000007.1"/>
</dbReference>
<keyword evidence="3 10" id="KW-1134">Transmembrane beta strand</keyword>
<dbReference type="GO" id="GO:0015344">
    <property type="term" value="F:siderophore uptake transmembrane transporter activity"/>
    <property type="evidence" value="ECO:0007669"/>
    <property type="project" value="TreeGrafter"/>
</dbReference>
<keyword evidence="16" id="KW-1185">Reference proteome</keyword>
<feature type="domain" description="TonB-dependent receptor-like beta-barrel" evidence="13">
    <location>
        <begin position="291"/>
        <end position="721"/>
    </location>
</feature>
<evidence type="ECO:0000256" key="10">
    <source>
        <dbReference type="PROSITE-ProRule" id="PRU01360"/>
    </source>
</evidence>
<evidence type="ECO:0000313" key="15">
    <source>
        <dbReference type="EMBL" id="MDG4946802.1"/>
    </source>
</evidence>
<evidence type="ECO:0000256" key="8">
    <source>
        <dbReference type="ARBA" id="ARBA00023170"/>
    </source>
</evidence>
<keyword evidence="5 12" id="KW-0732">Signal</keyword>
<comment type="caution">
    <text evidence="15">The sequence shown here is derived from an EMBL/GenBank/DDBJ whole genome shotgun (WGS) entry which is preliminary data.</text>
</comment>
<comment type="similarity">
    <text evidence="10 11">Belongs to the TonB-dependent receptor family.</text>
</comment>
<evidence type="ECO:0000256" key="12">
    <source>
        <dbReference type="SAM" id="SignalP"/>
    </source>
</evidence>
<evidence type="ECO:0000256" key="9">
    <source>
        <dbReference type="ARBA" id="ARBA00023237"/>
    </source>
</evidence>
<keyword evidence="2 10" id="KW-0813">Transport</keyword>
<evidence type="ECO:0000313" key="16">
    <source>
        <dbReference type="Proteomes" id="UP001152599"/>
    </source>
</evidence>
<gene>
    <name evidence="15" type="ORF">NMK71_10270</name>
</gene>
<dbReference type="InterPro" id="IPR008969">
    <property type="entry name" value="CarboxyPept-like_regulatory"/>
</dbReference>
<dbReference type="EMBL" id="JANCMU010000007">
    <property type="protein sequence ID" value="MDG4946802.1"/>
    <property type="molecule type" value="Genomic_DNA"/>
</dbReference>
<dbReference type="InterPro" id="IPR039426">
    <property type="entry name" value="TonB-dep_rcpt-like"/>
</dbReference>
<reference evidence="15" key="1">
    <citation type="submission" date="2022-07" db="EMBL/GenBank/DDBJ databases">
        <title>Description and genome-wide analysis of Profundicola chukchiensis gen. nov., sp. nov., marine bacteria isolated from bottom sediments of the Chukchi Sea.</title>
        <authorList>
            <person name="Romanenko L."/>
            <person name="Otstavnykh N."/>
            <person name="Kurilenko V."/>
            <person name="Eremeev V."/>
            <person name="Velansky P."/>
            <person name="Mikhailov V."/>
            <person name="Isaeva M."/>
        </authorList>
    </citation>
    <scope>NUCLEOTIDE SEQUENCE</scope>
    <source>
        <strain evidence="15">KMM 9713</strain>
    </source>
</reference>
<dbReference type="Gene3D" id="2.170.130.10">
    <property type="entry name" value="TonB-dependent receptor, plug domain"/>
    <property type="match status" value="1"/>
</dbReference>
<protein>
    <submittedName>
        <fullName evidence="15">TonB-dependent receptor</fullName>
    </submittedName>
</protein>
<dbReference type="Proteomes" id="UP001152599">
    <property type="component" value="Unassembled WGS sequence"/>
</dbReference>
<evidence type="ECO:0000256" key="11">
    <source>
        <dbReference type="RuleBase" id="RU003357"/>
    </source>
</evidence>
<dbReference type="PANTHER" id="PTHR30069:SF29">
    <property type="entry name" value="HEMOGLOBIN AND HEMOGLOBIN-HAPTOGLOBIN-BINDING PROTEIN 1-RELATED"/>
    <property type="match status" value="1"/>
</dbReference>
<proteinExistence type="inferred from homology"/>
<feature type="domain" description="TonB-dependent receptor plug" evidence="14">
    <location>
        <begin position="142"/>
        <end position="218"/>
    </location>
</feature>
<evidence type="ECO:0000256" key="5">
    <source>
        <dbReference type="ARBA" id="ARBA00022729"/>
    </source>
</evidence>
<name>A0A9X4N0U2_9FLAO</name>
<keyword evidence="6 11" id="KW-0798">TonB box</keyword>
<dbReference type="SUPFAM" id="SSF56935">
    <property type="entry name" value="Porins"/>
    <property type="match status" value="1"/>
</dbReference>
<evidence type="ECO:0000259" key="14">
    <source>
        <dbReference type="Pfam" id="PF07715"/>
    </source>
</evidence>
<evidence type="ECO:0000256" key="4">
    <source>
        <dbReference type="ARBA" id="ARBA00022692"/>
    </source>
</evidence>
<organism evidence="15 16">
    <name type="scientific">Profundicola chukchiensis</name>
    <dbReference type="NCBI Taxonomy" id="2961959"/>
    <lineage>
        <taxon>Bacteria</taxon>
        <taxon>Pseudomonadati</taxon>
        <taxon>Bacteroidota</taxon>
        <taxon>Flavobacteriia</taxon>
        <taxon>Flavobacteriales</taxon>
        <taxon>Weeksellaceae</taxon>
        <taxon>Profundicola</taxon>
    </lineage>
</organism>
<keyword evidence="4 10" id="KW-0812">Transmembrane</keyword>
<dbReference type="InterPro" id="IPR000531">
    <property type="entry name" value="Beta-barrel_TonB"/>
</dbReference>
<dbReference type="Gene3D" id="2.60.40.1120">
    <property type="entry name" value="Carboxypeptidase-like, regulatory domain"/>
    <property type="match status" value="1"/>
</dbReference>
<evidence type="ECO:0000256" key="6">
    <source>
        <dbReference type="ARBA" id="ARBA00023077"/>
    </source>
</evidence>
<evidence type="ECO:0000256" key="2">
    <source>
        <dbReference type="ARBA" id="ARBA00022448"/>
    </source>
</evidence>
<dbReference type="AlphaFoldDB" id="A0A9X4N0U2"/>
<dbReference type="Pfam" id="PF00593">
    <property type="entry name" value="TonB_dep_Rec_b-barrel"/>
    <property type="match status" value="1"/>
</dbReference>
<dbReference type="GO" id="GO:0009279">
    <property type="term" value="C:cell outer membrane"/>
    <property type="evidence" value="ECO:0007669"/>
    <property type="project" value="UniProtKB-SubCell"/>
</dbReference>
<dbReference type="PANTHER" id="PTHR30069">
    <property type="entry name" value="TONB-DEPENDENT OUTER MEMBRANE RECEPTOR"/>
    <property type="match status" value="1"/>
</dbReference>
<comment type="subcellular location">
    <subcellularLocation>
        <location evidence="1 10">Cell outer membrane</location>
        <topology evidence="1 10">Multi-pass membrane protein</topology>
    </subcellularLocation>
</comment>
<dbReference type="InterPro" id="IPR037066">
    <property type="entry name" value="Plug_dom_sf"/>
</dbReference>
<dbReference type="Pfam" id="PF07715">
    <property type="entry name" value="Plug"/>
    <property type="match status" value="1"/>
</dbReference>
<dbReference type="Gene3D" id="2.40.170.20">
    <property type="entry name" value="TonB-dependent receptor, beta-barrel domain"/>
    <property type="match status" value="1"/>
</dbReference>
<evidence type="ECO:0000259" key="13">
    <source>
        <dbReference type="Pfam" id="PF00593"/>
    </source>
</evidence>
<evidence type="ECO:0000256" key="3">
    <source>
        <dbReference type="ARBA" id="ARBA00022452"/>
    </source>
</evidence>
<dbReference type="SUPFAM" id="SSF49464">
    <property type="entry name" value="Carboxypeptidase regulatory domain-like"/>
    <property type="match status" value="1"/>
</dbReference>
<dbReference type="InterPro" id="IPR012910">
    <property type="entry name" value="Plug_dom"/>
</dbReference>
<keyword evidence="8 15" id="KW-0675">Receptor</keyword>
<sequence length="763" mass="87165">MKNSLLFFLLNLFSLALAQENITLNGYVYDIANGESIANADIDILDLNLSTQTNAYGFYSITLPAGEYEVFWRADGFNVESQVLNLNENLRQDIFLFSEDKIELADVVVEARLQNKVSESQMGLEKVKISTLNKLPVLLGERDVIKTIKFLPGMKSSGAGGSGLSVRGGSTDQNMITLDEAVVYNTDHLLGFFSTFNSDAIKDVSIYKGTAPAEYGGRVSSFVDLRMKEGNNKEFETSGGIGLIFSRLNIEGPIQKDKSSFLVSGRRSYADLFLKLTDDFKDNKLYFYDLNAKLNYKLSDKDQIFLSGYYGRDVLGMGDNFGINWGNLTQSLRYNRIWNNKLFSNTSFVYSDFDFVIDIKSTDPDFSIVSKIQDFNLKHEFEYYPNTRNKWKIGLTSTHHTNIPGGIEGLSQLTESKEPRKALESAAYVSNDWSLSDKIGINYGLRLSHFTNLKGGEYYEFNEEGDIARTITDTKEFDDYLNLEPRVSIKYQIDRNQSIKAAYTRNTQNLHLVSNSITSTPSDRWVMSSNIIKPQISDQVSLGYFRNLSASKYEFAIETYYKDMQNQIDFKDAANDRDLSIERQLRFGKGRAYGVEFLAKKNKGKLTGWLGYTWSKTEKQIDDVNENNWYNARQDRPHDLSVVAMYELNKKWNFSASFIYQTGNAVTYPTGKYSIEDQTVWLYSERNGYRMPDNHRLDIAATWTLKKTKKRTSELVFSLYNVYGRENAFSIFFEESESNPNALTATQVSLFKYVPSISYNFKF</sequence>